<reference evidence="1" key="1">
    <citation type="submission" date="2022-09" db="EMBL/GenBank/DDBJ databases">
        <title>Fusarium specimens isolated from Avocado Roots.</title>
        <authorList>
            <person name="Stajich J."/>
            <person name="Roper C."/>
            <person name="Heimlech-Rivalta G."/>
        </authorList>
    </citation>
    <scope>NUCLEOTIDE SEQUENCE</scope>
    <source>
        <strain evidence="1">CF00095</strain>
    </source>
</reference>
<dbReference type="Proteomes" id="UP001152024">
    <property type="component" value="Unassembled WGS sequence"/>
</dbReference>
<evidence type="ECO:0000313" key="2">
    <source>
        <dbReference type="Proteomes" id="UP001152024"/>
    </source>
</evidence>
<evidence type="ECO:0000313" key="1">
    <source>
        <dbReference type="EMBL" id="KAJ4139732.1"/>
    </source>
</evidence>
<dbReference type="EMBL" id="JAOQBH010000002">
    <property type="protein sequence ID" value="KAJ4139732.1"/>
    <property type="molecule type" value="Genomic_DNA"/>
</dbReference>
<proteinExistence type="predicted"/>
<evidence type="ECO:0008006" key="3">
    <source>
        <dbReference type="Google" id="ProtNLM"/>
    </source>
</evidence>
<gene>
    <name evidence="1" type="ORF">NW768_001075</name>
</gene>
<keyword evidence="2" id="KW-1185">Reference proteome</keyword>
<comment type="caution">
    <text evidence="1">The sequence shown here is derived from an EMBL/GenBank/DDBJ whole genome shotgun (WGS) entry which is preliminary data.</text>
</comment>
<accession>A0ABQ8RPE6</accession>
<organism evidence="1 2">
    <name type="scientific">Fusarium equiseti</name>
    <name type="common">Fusarium scirpi</name>
    <dbReference type="NCBI Taxonomy" id="61235"/>
    <lineage>
        <taxon>Eukaryota</taxon>
        <taxon>Fungi</taxon>
        <taxon>Dikarya</taxon>
        <taxon>Ascomycota</taxon>
        <taxon>Pezizomycotina</taxon>
        <taxon>Sordariomycetes</taxon>
        <taxon>Hypocreomycetidae</taxon>
        <taxon>Hypocreales</taxon>
        <taxon>Nectriaceae</taxon>
        <taxon>Fusarium</taxon>
        <taxon>Fusarium incarnatum-equiseti species complex</taxon>
    </lineage>
</organism>
<name>A0ABQ8RPE6_FUSEQ</name>
<sequence>MVLNNPFEKLPAELTTMVLGLLESNDIQSLINADPHILRVFLQHELVILRPLRREISHQFPCENLTQAVIACRLRQIESTPLARDRARYQEVVKPILTQSPDEISVAKLKLGAISDLQRLFREAEVFTSAYAKEAWEMTQDAVADYNMEPRTESVRRPLSLSGGEKEEMQMAYLLFDSYRHTLWFSTSFLQDYYCPKKPASFYYIPWGFTEGNKLIHVRTFHAVLRFLLREYRRLLYQVDDMIACESSNITSRLQTREFLHRPSRDNIQFPAYLCSQGYRPLLESQEANNVTESVISLYTQYSQLKRNRQTCPLVVVADLKDSVEALFAGSQTERDFWTSGAFMFNFERLIQLDRDWWMDMFIFEEDAMYGV</sequence>
<protein>
    <recommendedName>
        <fullName evidence="3">F-box domain-containing protein</fullName>
    </recommendedName>
</protein>